<accession>A0A1I7TI98</accession>
<evidence type="ECO:0000256" key="1">
    <source>
        <dbReference type="SAM" id="MobiDB-lite"/>
    </source>
</evidence>
<name>A0A1I7TI98_9PELO</name>
<evidence type="ECO:0000313" key="3">
    <source>
        <dbReference type="WBParaSite" id="Csp11.Scaffold621.g6203.t1"/>
    </source>
</evidence>
<sequence length="68" mass="7804">MFYRILGDVLTIGTFTIGATMYLNSTLYSMSNEELAEFERNLRINDEDEEDEVVVPQPKPVVVDEDDD</sequence>
<dbReference type="AlphaFoldDB" id="A0A1I7TI98"/>
<keyword evidence="2" id="KW-1185">Reference proteome</keyword>
<proteinExistence type="predicted"/>
<dbReference type="WBParaSite" id="Csp11.Scaffold621.g6203.t1">
    <property type="protein sequence ID" value="Csp11.Scaffold621.g6203.t1"/>
    <property type="gene ID" value="Csp11.Scaffold621.g6203"/>
</dbReference>
<organism evidence="2 3">
    <name type="scientific">Caenorhabditis tropicalis</name>
    <dbReference type="NCBI Taxonomy" id="1561998"/>
    <lineage>
        <taxon>Eukaryota</taxon>
        <taxon>Metazoa</taxon>
        <taxon>Ecdysozoa</taxon>
        <taxon>Nematoda</taxon>
        <taxon>Chromadorea</taxon>
        <taxon>Rhabditida</taxon>
        <taxon>Rhabditina</taxon>
        <taxon>Rhabditomorpha</taxon>
        <taxon>Rhabditoidea</taxon>
        <taxon>Rhabditidae</taxon>
        <taxon>Peloderinae</taxon>
        <taxon>Caenorhabditis</taxon>
    </lineage>
</organism>
<feature type="region of interest" description="Disordered" evidence="1">
    <location>
        <begin position="46"/>
        <end position="68"/>
    </location>
</feature>
<reference evidence="3" key="1">
    <citation type="submission" date="2016-11" db="UniProtKB">
        <authorList>
            <consortium name="WormBaseParasite"/>
        </authorList>
    </citation>
    <scope>IDENTIFICATION</scope>
</reference>
<dbReference type="Proteomes" id="UP000095282">
    <property type="component" value="Unplaced"/>
</dbReference>
<evidence type="ECO:0000313" key="2">
    <source>
        <dbReference type="Proteomes" id="UP000095282"/>
    </source>
</evidence>
<protein>
    <submittedName>
        <fullName evidence="3">Essential MCU regulator, mitochondrial</fullName>
    </submittedName>
</protein>